<feature type="domain" description="C3H1-type" evidence="11">
    <location>
        <begin position="109"/>
        <end position="137"/>
    </location>
</feature>
<dbReference type="SMART" id="SM00356">
    <property type="entry name" value="ZnF_C3H1"/>
    <property type="match status" value="1"/>
</dbReference>
<dbReference type="GO" id="GO:0003677">
    <property type="term" value="F:DNA binding"/>
    <property type="evidence" value="ECO:0007669"/>
    <property type="project" value="UniProtKB-UniRule"/>
</dbReference>
<dbReference type="Gene3D" id="3.30.40.10">
    <property type="entry name" value="Zinc/RING finger domain, C3HC4 (zinc finger)"/>
    <property type="match status" value="1"/>
</dbReference>
<dbReference type="InterPro" id="IPR001841">
    <property type="entry name" value="Znf_RING"/>
</dbReference>
<evidence type="ECO:0000256" key="6">
    <source>
        <dbReference type="ARBA" id="ARBA00022833"/>
    </source>
</evidence>
<dbReference type="Gene3D" id="4.10.1000.10">
    <property type="entry name" value="Zinc finger, CCCH-type"/>
    <property type="match status" value="1"/>
</dbReference>
<dbReference type="PROSITE" id="PS50103">
    <property type="entry name" value="ZF_C3H1"/>
    <property type="match status" value="1"/>
</dbReference>
<dbReference type="SUPFAM" id="SSF57850">
    <property type="entry name" value="RING/U-box"/>
    <property type="match status" value="1"/>
</dbReference>
<feature type="compositionally biased region" description="Basic and acidic residues" evidence="9">
    <location>
        <begin position="53"/>
        <end position="82"/>
    </location>
</feature>
<dbReference type="CDD" id="cd16539">
    <property type="entry name" value="RING-HC_RNF113A_B"/>
    <property type="match status" value="1"/>
</dbReference>
<proteinExistence type="inferred from homology"/>
<keyword evidence="8" id="KW-0539">Nucleus</keyword>
<organism evidence="12 13">
    <name type="scientific">Suhomyces tanzawaensis NRRL Y-17324</name>
    <dbReference type="NCBI Taxonomy" id="984487"/>
    <lineage>
        <taxon>Eukaryota</taxon>
        <taxon>Fungi</taxon>
        <taxon>Dikarya</taxon>
        <taxon>Ascomycota</taxon>
        <taxon>Saccharomycotina</taxon>
        <taxon>Pichiomycetes</taxon>
        <taxon>Debaryomycetaceae</taxon>
        <taxon>Suhomyces</taxon>
    </lineage>
</organism>
<evidence type="ECO:0000256" key="7">
    <source>
        <dbReference type="PROSITE-ProRule" id="PRU00723"/>
    </source>
</evidence>
<dbReference type="GO" id="GO:0005684">
    <property type="term" value="C:U2-type spliceosomal complex"/>
    <property type="evidence" value="ECO:0007669"/>
    <property type="project" value="EnsemblFungi"/>
</dbReference>
<dbReference type="InterPro" id="IPR013083">
    <property type="entry name" value="Znf_RING/FYVE/PHD"/>
</dbReference>
<comment type="subunit">
    <text evidence="8">Associated with the spliceosome.</text>
</comment>
<dbReference type="GeneID" id="30983872"/>
<keyword evidence="5 7" id="KW-0863">Zinc-finger</keyword>
<comment type="function">
    <text evidence="1 8">Involved in pre-mRNA splicing.</text>
</comment>
<dbReference type="PANTHER" id="PTHR12930">
    <property type="entry name" value="ZINC FINGER PROTEIN 183"/>
    <property type="match status" value="1"/>
</dbReference>
<dbReference type="OrthoDB" id="25761at2759"/>
<reference evidence="13" key="1">
    <citation type="submission" date="2016-05" db="EMBL/GenBank/DDBJ databases">
        <title>Comparative genomics of biotechnologically important yeasts.</title>
        <authorList>
            <consortium name="DOE Joint Genome Institute"/>
            <person name="Riley R."/>
            <person name="Haridas S."/>
            <person name="Wolfe K.H."/>
            <person name="Lopes M.R."/>
            <person name="Hittinger C.T."/>
            <person name="Goker M."/>
            <person name="Salamov A."/>
            <person name="Wisecaver J."/>
            <person name="Long T.M."/>
            <person name="Aerts A.L."/>
            <person name="Barry K."/>
            <person name="Choi C."/>
            <person name="Clum A."/>
            <person name="Coughlan A.Y."/>
            <person name="Deshpande S."/>
            <person name="Douglass A.P."/>
            <person name="Hanson S.J."/>
            <person name="Klenk H.-P."/>
            <person name="Labutti K."/>
            <person name="Lapidus A."/>
            <person name="Lindquist E."/>
            <person name="Lipzen A."/>
            <person name="Meier-Kolthoff J.P."/>
            <person name="Ohm R.A."/>
            <person name="Otillar R.P."/>
            <person name="Pangilinan J."/>
            <person name="Peng Y."/>
            <person name="Rokas A."/>
            <person name="Rosa C.A."/>
            <person name="Scheuner C."/>
            <person name="Sibirny A.A."/>
            <person name="Slot J.C."/>
            <person name="Stielow J.B."/>
            <person name="Sun H."/>
            <person name="Kurtzman C.P."/>
            <person name="Blackwell M."/>
            <person name="Grigoriev I.V."/>
            <person name="Jeffries T.W."/>
        </authorList>
    </citation>
    <scope>NUCLEOTIDE SEQUENCE [LARGE SCALE GENOMIC DNA]</scope>
    <source>
        <strain evidence="13">NRRL Y-17324</strain>
    </source>
</reference>
<evidence type="ECO:0000313" key="12">
    <source>
        <dbReference type="EMBL" id="ODV79668.1"/>
    </source>
</evidence>
<dbReference type="SUPFAM" id="SSF90229">
    <property type="entry name" value="CCCH zinc finger"/>
    <property type="match status" value="1"/>
</dbReference>
<dbReference type="SMART" id="SM00184">
    <property type="entry name" value="RING"/>
    <property type="match status" value="1"/>
</dbReference>
<dbReference type="Proteomes" id="UP000094285">
    <property type="component" value="Unassembled WGS sequence"/>
</dbReference>
<evidence type="ECO:0000256" key="1">
    <source>
        <dbReference type="ARBA" id="ARBA00003777"/>
    </source>
</evidence>
<dbReference type="AlphaFoldDB" id="A0A1E4SJJ7"/>
<keyword evidence="13" id="KW-1185">Reference proteome</keyword>
<dbReference type="PANTHER" id="PTHR12930:SF0">
    <property type="entry name" value="RING FINGER PROTEIN 113B"/>
    <property type="match status" value="1"/>
</dbReference>
<feature type="zinc finger region" description="C3H1-type" evidence="7">
    <location>
        <begin position="109"/>
        <end position="137"/>
    </location>
</feature>
<feature type="domain" description="RING-type" evidence="10">
    <location>
        <begin position="171"/>
        <end position="209"/>
    </location>
</feature>
<feature type="region of interest" description="Disordered" evidence="9">
    <location>
        <begin position="30"/>
        <end position="97"/>
    </location>
</feature>
<keyword evidence="8" id="KW-0508">mRNA splicing</keyword>
<keyword evidence="8" id="KW-0747">Spliceosome</keyword>
<evidence type="ECO:0000256" key="4">
    <source>
        <dbReference type="ARBA" id="ARBA00022723"/>
    </source>
</evidence>
<protein>
    <recommendedName>
        <fullName evidence="3 8">Pre-mRNA-splicing factor CWC24</fullName>
    </recommendedName>
</protein>
<dbReference type="InterPro" id="IPR036855">
    <property type="entry name" value="Znf_CCCH_sf"/>
</dbReference>
<dbReference type="GO" id="GO:0034247">
    <property type="term" value="P:snoRNA splicing"/>
    <property type="evidence" value="ECO:0007669"/>
    <property type="project" value="EnsemblFungi"/>
</dbReference>
<evidence type="ECO:0000259" key="11">
    <source>
        <dbReference type="PROSITE" id="PS50103"/>
    </source>
</evidence>
<comment type="subcellular location">
    <subcellularLocation>
        <location evidence="8">Nucleus</location>
    </subcellularLocation>
</comment>
<dbReference type="Pfam" id="PF00642">
    <property type="entry name" value="zf-CCCH"/>
    <property type="match status" value="1"/>
</dbReference>
<sequence length="233" mass="25765">MFKKRVIKGEAPSAKRKLLSDSEDEIGGIIENKAPSSSGSHFKKRSKVPTKILSKEVNHGTTEKEDISKGVEEIGSDKKDENASLEPKVAKSQGAKPAPANIKTLTLTDFQPDVCKDFLQTGYCGYGDTCKFLHVRDELKQTKPVNKEWQTVVSGMAPKTGSDEELLPFKCVLCKKDYKGPVKTQCGHIFCKTCFLDRYKKKLTCFLCSKETNGIIVPVAKKELSRLTGVETS</sequence>
<comment type="similarity">
    <text evidence="2 8">Belongs to the CWC24 family.</text>
</comment>
<keyword evidence="8" id="KW-0238">DNA-binding</keyword>
<dbReference type="InterPro" id="IPR039971">
    <property type="entry name" value="CWC24-like"/>
</dbReference>
<dbReference type="GO" id="GO:0000349">
    <property type="term" value="P:generation of catalytic spliceosome for first transesterification step"/>
    <property type="evidence" value="ECO:0007669"/>
    <property type="project" value="EnsemblFungi"/>
</dbReference>
<dbReference type="InterPro" id="IPR000571">
    <property type="entry name" value="Znf_CCCH"/>
</dbReference>
<name>A0A1E4SJJ7_9ASCO</name>
<keyword evidence="6 7" id="KW-0862">Zinc</keyword>
<evidence type="ECO:0000256" key="3">
    <source>
        <dbReference type="ARBA" id="ARBA00020647"/>
    </source>
</evidence>
<dbReference type="STRING" id="984487.A0A1E4SJJ7"/>
<evidence type="ECO:0000256" key="8">
    <source>
        <dbReference type="RuleBase" id="RU367110"/>
    </source>
</evidence>
<evidence type="ECO:0000256" key="2">
    <source>
        <dbReference type="ARBA" id="ARBA00009161"/>
    </source>
</evidence>
<dbReference type="GO" id="GO:0008270">
    <property type="term" value="F:zinc ion binding"/>
    <property type="evidence" value="ECO:0007669"/>
    <property type="project" value="UniProtKB-KW"/>
</dbReference>
<dbReference type="PROSITE" id="PS50089">
    <property type="entry name" value="ZF_RING_2"/>
    <property type="match status" value="1"/>
</dbReference>
<evidence type="ECO:0000256" key="5">
    <source>
        <dbReference type="ARBA" id="ARBA00022771"/>
    </source>
</evidence>
<gene>
    <name evidence="12" type="ORF">CANTADRAFT_49638</name>
</gene>
<dbReference type="InterPro" id="IPR018957">
    <property type="entry name" value="Znf_C3HC4_RING-type"/>
</dbReference>
<dbReference type="GO" id="GO:0000974">
    <property type="term" value="C:Prp19 complex"/>
    <property type="evidence" value="ECO:0007669"/>
    <property type="project" value="EnsemblFungi"/>
</dbReference>
<accession>A0A1E4SJJ7</accession>
<keyword evidence="4 7" id="KW-0479">Metal-binding</keyword>
<evidence type="ECO:0000259" key="10">
    <source>
        <dbReference type="PROSITE" id="PS50089"/>
    </source>
</evidence>
<dbReference type="Pfam" id="PF00097">
    <property type="entry name" value="zf-C3HC4"/>
    <property type="match status" value="1"/>
</dbReference>
<evidence type="ECO:0000256" key="9">
    <source>
        <dbReference type="SAM" id="MobiDB-lite"/>
    </source>
</evidence>
<dbReference type="EMBL" id="KV453911">
    <property type="protein sequence ID" value="ODV79668.1"/>
    <property type="molecule type" value="Genomic_DNA"/>
</dbReference>
<evidence type="ECO:0000313" key="13">
    <source>
        <dbReference type="Proteomes" id="UP000094285"/>
    </source>
</evidence>
<keyword evidence="8" id="KW-0507">mRNA processing</keyword>
<dbReference type="RefSeq" id="XP_020064790.1">
    <property type="nucleotide sequence ID" value="XM_020209736.1"/>
</dbReference>